<gene>
    <name evidence="1" type="ORF">RGD00_19590</name>
</gene>
<dbReference type="Proteomes" id="UP001247754">
    <property type="component" value="Unassembled WGS sequence"/>
</dbReference>
<comment type="caution">
    <text evidence="1">The sequence shown here is derived from an EMBL/GenBank/DDBJ whole genome shotgun (WGS) entry which is preliminary data.</text>
</comment>
<evidence type="ECO:0000313" key="2">
    <source>
        <dbReference type="Proteomes" id="UP001247754"/>
    </source>
</evidence>
<keyword evidence="2" id="KW-1185">Reference proteome</keyword>
<reference evidence="1 2" key="1">
    <citation type="submission" date="2023-09" db="EMBL/GenBank/DDBJ databases">
        <title>Xinfangfangia sedmenti sp. nov., isolated the sedment.</title>
        <authorList>
            <person name="Xu L."/>
        </authorList>
    </citation>
    <scope>NUCLEOTIDE SEQUENCE [LARGE SCALE GENOMIC DNA]</scope>
    <source>
        <strain evidence="1 2">LG-4</strain>
    </source>
</reference>
<dbReference type="PANTHER" id="PTHR48228:SF5">
    <property type="entry name" value="ALPHA-METHYLACYL-COA RACEMASE"/>
    <property type="match status" value="1"/>
</dbReference>
<dbReference type="Gene3D" id="3.30.1540.10">
    <property type="entry name" value="formyl-coa transferase, domain 3"/>
    <property type="match status" value="1"/>
</dbReference>
<proteinExistence type="predicted"/>
<dbReference type="InterPro" id="IPR044855">
    <property type="entry name" value="CoA-Trfase_III_dom3_sf"/>
</dbReference>
<evidence type="ECO:0000313" key="1">
    <source>
        <dbReference type="EMBL" id="MDR5654819.1"/>
    </source>
</evidence>
<dbReference type="SUPFAM" id="SSF89796">
    <property type="entry name" value="CoA-transferase family III (CaiB/BaiF)"/>
    <property type="match status" value="1"/>
</dbReference>
<dbReference type="Gene3D" id="3.40.50.10540">
    <property type="entry name" value="Crotonobetainyl-coa:carnitine coa-transferase, domain 1"/>
    <property type="match status" value="1"/>
</dbReference>
<dbReference type="RefSeq" id="WP_310458965.1">
    <property type="nucleotide sequence ID" value="NZ_JAVKPH010000035.1"/>
</dbReference>
<dbReference type="EMBL" id="JAVKPH010000035">
    <property type="protein sequence ID" value="MDR5654819.1"/>
    <property type="molecule type" value="Genomic_DNA"/>
</dbReference>
<organism evidence="1 2">
    <name type="scientific">Ruixingdingia sedimenti</name>
    <dbReference type="NCBI Taxonomy" id="3073604"/>
    <lineage>
        <taxon>Bacteria</taxon>
        <taxon>Pseudomonadati</taxon>
        <taxon>Pseudomonadota</taxon>
        <taxon>Alphaproteobacteria</taxon>
        <taxon>Rhodobacterales</taxon>
        <taxon>Paracoccaceae</taxon>
        <taxon>Ruixingdingia</taxon>
    </lineage>
</organism>
<dbReference type="InterPro" id="IPR003673">
    <property type="entry name" value="CoA-Trfase_fam_III"/>
</dbReference>
<name>A0ABU1FEC7_9RHOB</name>
<dbReference type="PANTHER" id="PTHR48228">
    <property type="entry name" value="SUCCINYL-COA--D-CITRAMALATE COA-TRANSFERASE"/>
    <property type="match status" value="1"/>
</dbReference>
<dbReference type="InterPro" id="IPR050509">
    <property type="entry name" value="CoA-transferase_III"/>
</dbReference>
<sequence>MSEAAAEAARGPLSGIRIVELGGIGPTLFCGMLLSELGADIIRIDRLHGYEGGDEMEMEARFDLLTRGRRAVPLDLKKPESVRAVLRMVERADALIEGFRPGVAERLGLGPRDCMAANPRLVYGRMTGWGQTGPLARAPGYDINYIALSGVLHAIGRAGQPPAVPLNLVADFGGGSLYLAFGLVSAILESHRSGRGQVIDAAMVDGASSLMTLFYGLRAGGLMGDARGTNRLDTGAPWYDVYETRDGKHVAIGTGERRFYGNALKVLGLEDAGLPDQFDRAGWPLIRARFTAAFRTRTRDEWAAMPEAAEACITPVLSIGETRQHPHLQARNILFEMDGVLQPGVAPGFSRTPGAVRHPPPRRGRYRKDLLHDWGLAPAEVDALQAAGALPGEPE</sequence>
<dbReference type="Pfam" id="PF02515">
    <property type="entry name" value="CoA_transf_3"/>
    <property type="match status" value="1"/>
</dbReference>
<protein>
    <submittedName>
        <fullName evidence="1">CaiB/BaiF CoA-transferase family protein</fullName>
    </submittedName>
</protein>
<dbReference type="InterPro" id="IPR023606">
    <property type="entry name" value="CoA-Trfase_III_dom_1_sf"/>
</dbReference>
<accession>A0ABU1FEC7</accession>